<name>A0ABZ2J4L6_9CHLR</name>
<evidence type="ECO:0000256" key="1">
    <source>
        <dbReference type="SAM" id="Phobius"/>
    </source>
</evidence>
<proteinExistence type="predicted"/>
<dbReference type="EMBL" id="CP146612">
    <property type="protein sequence ID" value="WWX25837.1"/>
    <property type="molecule type" value="Genomic_DNA"/>
</dbReference>
<keyword evidence="1" id="KW-0812">Transmembrane</keyword>
<keyword evidence="1" id="KW-0472">Membrane</keyword>
<organism evidence="3 4">
    <name type="scientific">Candidatus Dehalogenimonas loeffleri</name>
    <dbReference type="NCBI Taxonomy" id="3127115"/>
    <lineage>
        <taxon>Bacteria</taxon>
        <taxon>Bacillati</taxon>
        <taxon>Chloroflexota</taxon>
        <taxon>Dehalococcoidia</taxon>
        <taxon>Dehalococcoidales</taxon>
        <taxon>Dehalococcoidaceae</taxon>
        <taxon>Dehalogenimonas</taxon>
    </lineage>
</organism>
<accession>A0ABZ2J4L6</accession>
<feature type="transmembrane region" description="Helical" evidence="1">
    <location>
        <begin position="43"/>
        <end position="62"/>
    </location>
</feature>
<dbReference type="Pfam" id="PF02517">
    <property type="entry name" value="Rce1-like"/>
    <property type="match status" value="1"/>
</dbReference>
<feature type="domain" description="CAAX prenyl protease 2/Lysostaphin resistance protein A-like" evidence="2">
    <location>
        <begin position="126"/>
        <end position="201"/>
    </location>
</feature>
<keyword evidence="3" id="KW-0378">Hydrolase</keyword>
<dbReference type="InterPro" id="IPR003675">
    <property type="entry name" value="Rce1/LyrA-like_dom"/>
</dbReference>
<feature type="transmembrane region" description="Helical" evidence="1">
    <location>
        <begin position="121"/>
        <end position="140"/>
    </location>
</feature>
<keyword evidence="1" id="KW-1133">Transmembrane helix</keyword>
<evidence type="ECO:0000313" key="3">
    <source>
        <dbReference type="EMBL" id="WWX25837.1"/>
    </source>
</evidence>
<keyword evidence="4" id="KW-1185">Reference proteome</keyword>
<reference evidence="3 4" key="1">
    <citation type="submission" date="2024-03" db="EMBL/GenBank/DDBJ databases">
        <title>A Dehalogenimonas Isolated from Estuarine Sediments Dihaloeliminates Chlorinated Alkanes.</title>
        <authorList>
            <person name="Yang Y."/>
            <person name="Wang H."/>
        </authorList>
    </citation>
    <scope>NUCLEOTIDE SEQUENCE [LARGE SCALE GENOMIC DNA]</scope>
    <source>
        <strain evidence="3 4">W</strain>
    </source>
</reference>
<feature type="transmembrane region" description="Helical" evidence="1">
    <location>
        <begin position="82"/>
        <end position="101"/>
    </location>
</feature>
<gene>
    <name evidence="3" type="ORF">V8247_02375</name>
</gene>
<feature type="transmembrane region" description="Helical" evidence="1">
    <location>
        <begin position="189"/>
        <end position="208"/>
    </location>
</feature>
<dbReference type="RefSeq" id="WP_338738394.1">
    <property type="nucleotide sequence ID" value="NZ_CP146612.1"/>
</dbReference>
<dbReference type="GO" id="GO:0016787">
    <property type="term" value="F:hydrolase activity"/>
    <property type="evidence" value="ECO:0007669"/>
    <property type="project" value="UniProtKB-KW"/>
</dbReference>
<protein>
    <submittedName>
        <fullName evidence="3">CPBP family intramembrane glutamic endopeptidase</fullName>
        <ecNumber evidence="3">3.4.-.-</ecNumber>
    </submittedName>
</protein>
<sequence>MTHLAKEFRNILAFLAVNRNETIILSSAVLLLTFASYHPVWNYWFSSFFYYAIIPVVVLLLLKKNPLDFGLGLGKIRIWGPYVIVICLLCVPILIAASYLGDFRSYYTKENYNFLGYCLEIAVYLIGWEYIFRGFLLFGLKEKLKEASILVQMIPFVLLHFGKPELETISTILTGILFGYVAYRGGSFWPAFLIHLFINVFFLAIVNLN</sequence>
<evidence type="ECO:0000259" key="2">
    <source>
        <dbReference type="Pfam" id="PF02517"/>
    </source>
</evidence>
<evidence type="ECO:0000313" key="4">
    <source>
        <dbReference type="Proteomes" id="UP001375370"/>
    </source>
</evidence>
<dbReference type="EC" id="3.4.-.-" evidence="3"/>
<dbReference type="Proteomes" id="UP001375370">
    <property type="component" value="Chromosome"/>
</dbReference>